<feature type="chain" id="PRO_5042601467" description="Secreted protein" evidence="2">
    <location>
        <begin position="23"/>
        <end position="173"/>
    </location>
</feature>
<dbReference type="Proteomes" id="UP001297361">
    <property type="component" value="Unassembled WGS sequence"/>
</dbReference>
<sequence>MHGSAASIATFLLLSSTGAAFSAPQTQQADPHAAWPPSRQHLLAGHYVGKLHPDTAPCQAVRAELWLEAAQGDKNSRRYTLKTTCIAPESQRSNSVVTERGPWWLDIVGSECLMLSRDDASDLSLNPNLYGFRINTEPTASDQQPSYSLAQDGHNCHSGDWPEHRDKVLKRVR</sequence>
<feature type="region of interest" description="Disordered" evidence="1">
    <location>
        <begin position="136"/>
        <end position="173"/>
    </location>
</feature>
<evidence type="ECO:0000313" key="3">
    <source>
        <dbReference type="EMBL" id="MEC3890757.1"/>
    </source>
</evidence>
<evidence type="ECO:0008006" key="5">
    <source>
        <dbReference type="Google" id="ProtNLM"/>
    </source>
</evidence>
<feature type="compositionally biased region" description="Basic and acidic residues" evidence="1">
    <location>
        <begin position="154"/>
        <end position="166"/>
    </location>
</feature>
<feature type="compositionally biased region" description="Polar residues" evidence="1">
    <location>
        <begin position="136"/>
        <end position="149"/>
    </location>
</feature>
<reference evidence="3" key="1">
    <citation type="submission" date="2021-10" db="EMBL/GenBank/DDBJ databases">
        <authorList>
            <person name="Hussein R."/>
            <person name="Harrison J."/>
            <person name="Studholme D.J."/>
            <person name="Vicente J."/>
            <person name="Grant M."/>
        </authorList>
    </citation>
    <scope>NUCLEOTIDE SEQUENCE</scope>
    <source>
        <strain evidence="3">NCPPB 2970</strain>
    </source>
</reference>
<gene>
    <name evidence="3" type="ORF">LLE72_024110</name>
</gene>
<evidence type="ECO:0000313" key="4">
    <source>
        <dbReference type="Proteomes" id="UP001297361"/>
    </source>
</evidence>
<organism evidence="3 4">
    <name type="scientific">Xanthomonas campestris pv. papavericola</name>
    <dbReference type="NCBI Taxonomy" id="487881"/>
    <lineage>
        <taxon>Bacteria</taxon>
        <taxon>Pseudomonadati</taxon>
        <taxon>Pseudomonadota</taxon>
        <taxon>Gammaproteobacteria</taxon>
        <taxon>Lysobacterales</taxon>
        <taxon>Lysobacteraceae</taxon>
        <taxon>Xanthomonas</taxon>
    </lineage>
</organism>
<dbReference type="EMBL" id="JAJFNJ020000007">
    <property type="protein sequence ID" value="MEC3890757.1"/>
    <property type="molecule type" value="Genomic_DNA"/>
</dbReference>
<protein>
    <recommendedName>
        <fullName evidence="5">Secreted protein</fullName>
    </recommendedName>
</protein>
<accession>A0AAJ2X7J7</accession>
<proteinExistence type="predicted"/>
<dbReference type="RefSeq" id="WP_228426896.1">
    <property type="nucleotide sequence ID" value="NZ_JAJFNJ020000007.1"/>
</dbReference>
<dbReference type="AlphaFoldDB" id="A0AAJ2X7J7"/>
<name>A0AAJ2X7J7_XANCA</name>
<feature type="signal peptide" evidence="2">
    <location>
        <begin position="1"/>
        <end position="22"/>
    </location>
</feature>
<evidence type="ECO:0000256" key="2">
    <source>
        <dbReference type="SAM" id="SignalP"/>
    </source>
</evidence>
<comment type="caution">
    <text evidence="3">The sequence shown here is derived from an EMBL/GenBank/DDBJ whole genome shotgun (WGS) entry which is preliminary data.</text>
</comment>
<evidence type="ECO:0000256" key="1">
    <source>
        <dbReference type="SAM" id="MobiDB-lite"/>
    </source>
</evidence>
<reference evidence="3" key="2">
    <citation type="submission" date="2024-01" db="EMBL/GenBank/DDBJ databases">
        <title>Long-read genome sequencing of X. campestris pv. papavericola.</title>
        <authorList>
            <person name="Hussain R.M.F."/>
            <person name="Greer S."/>
            <person name="Harrison J."/>
            <person name="Grant M."/>
            <person name="Vicente J."/>
            <person name="Studholme D.J."/>
        </authorList>
    </citation>
    <scope>NUCLEOTIDE SEQUENCE</scope>
    <source>
        <strain evidence="3">NCPPB 2970</strain>
    </source>
</reference>
<keyword evidence="2" id="KW-0732">Signal</keyword>